<gene>
    <name evidence="1" type="ORF">H6P87_01374</name>
</gene>
<reference evidence="1 2" key="1">
    <citation type="journal article" date="2021" name="Int. J. Syst. Evol. Microbiol.">
        <title>Characterization of a novel transitional group Rickettsia species (Rickettsia tillamookensis sp. nov.) from the western black-legged tick, Ixodes pacificus.</title>
        <authorList>
            <person name="Gauthier D.T."/>
            <person name="Karpathy S.E."/>
            <person name="Grizzard S.L."/>
            <person name="Batra D."/>
            <person name="Rowe L.A."/>
            <person name="Paddock C.D."/>
        </authorList>
    </citation>
    <scope>NUCLEOTIDE SEQUENCE [LARGE SCALE GENOMIC DNA]</scope>
    <source>
        <strain evidence="1 2">Tillamook 23</strain>
    </source>
</reference>
<evidence type="ECO:0008006" key="3">
    <source>
        <dbReference type="Google" id="ProtNLM"/>
    </source>
</evidence>
<dbReference type="RefSeq" id="WP_246437900.1">
    <property type="nucleotide sequence ID" value="NZ_CP060138.2"/>
</dbReference>
<organism evidence="1 2">
    <name type="scientific">Rickettsia tillamookensis</name>
    <dbReference type="NCBI Taxonomy" id="2761623"/>
    <lineage>
        <taxon>Bacteria</taxon>
        <taxon>Pseudomonadati</taxon>
        <taxon>Pseudomonadota</taxon>
        <taxon>Alphaproteobacteria</taxon>
        <taxon>Rickettsiales</taxon>
        <taxon>Rickettsiaceae</taxon>
        <taxon>Rickettsieae</taxon>
        <taxon>Rickettsia</taxon>
        <taxon>spotted fever group</taxon>
    </lineage>
</organism>
<evidence type="ECO:0000313" key="1">
    <source>
        <dbReference type="EMBL" id="QQV75806.1"/>
    </source>
</evidence>
<protein>
    <recommendedName>
        <fullName evidence="3">DUF3945 domain-containing protein</fullName>
    </recommendedName>
</protein>
<evidence type="ECO:0000313" key="2">
    <source>
        <dbReference type="Proteomes" id="UP000595296"/>
    </source>
</evidence>
<keyword evidence="2" id="KW-1185">Reference proteome</keyword>
<proteinExistence type="predicted"/>
<sequence length="276" mass="31481">MPEKKHLHFQTEEIELNRVKNAKLIHFKDELGRPIDEQLVIGEVEEVKEKEFSRPVEVEVKRNLGKFKKALAYLGIIKNTKKVIKEEKYTEKVVSREEKIIGTYELGNFTNDKNSIENFLNNLDFHEEKLHAYDLSGTKIGEVGDFGKVVLDENIKLDETILQKNGKVFAIEKNGKFLDLEGKALQNQFIQKSSGVYHLSTSKDIKYFDKDEDIKTSRGVTNLNTKPVKSALKGSREAAKIGEKLRKQQEEQKFAGIKKPKGAKLTKVGIPVVPTR</sequence>
<name>A0A9E6SR51_9RICK</name>
<dbReference type="EMBL" id="CP060138">
    <property type="protein sequence ID" value="QQV75806.1"/>
    <property type="molecule type" value="Genomic_DNA"/>
</dbReference>
<dbReference type="Proteomes" id="UP000595296">
    <property type="component" value="Chromosome"/>
</dbReference>
<accession>A0A9E6SR51</accession>